<feature type="region of interest" description="Disordered" evidence="1">
    <location>
        <begin position="347"/>
        <end position="380"/>
    </location>
</feature>
<accession>A0A2C5XLP9</accession>
<proteinExistence type="predicted"/>
<dbReference type="Proteomes" id="UP000226192">
    <property type="component" value="Unassembled WGS sequence"/>
</dbReference>
<keyword evidence="3" id="KW-1185">Reference proteome</keyword>
<feature type="region of interest" description="Disordered" evidence="1">
    <location>
        <begin position="99"/>
        <end position="129"/>
    </location>
</feature>
<feature type="compositionally biased region" description="Polar residues" evidence="1">
    <location>
        <begin position="291"/>
        <end position="303"/>
    </location>
</feature>
<feature type="compositionally biased region" description="Basic and acidic residues" evidence="1">
    <location>
        <begin position="153"/>
        <end position="167"/>
    </location>
</feature>
<feature type="region of interest" description="Disordered" evidence="1">
    <location>
        <begin position="153"/>
        <end position="175"/>
    </location>
</feature>
<dbReference type="GO" id="GO:0003676">
    <property type="term" value="F:nucleic acid binding"/>
    <property type="evidence" value="ECO:0007669"/>
    <property type="project" value="InterPro"/>
</dbReference>
<protein>
    <recommendedName>
        <fullName evidence="4">RRM domain-containing protein</fullName>
    </recommendedName>
</protein>
<evidence type="ECO:0000256" key="1">
    <source>
        <dbReference type="SAM" id="MobiDB-lite"/>
    </source>
</evidence>
<feature type="region of interest" description="Disordered" evidence="1">
    <location>
        <begin position="272"/>
        <end position="309"/>
    </location>
</feature>
<gene>
    <name evidence="2" type="ORF">CDD81_7013</name>
</gene>
<dbReference type="InterPro" id="IPR035979">
    <property type="entry name" value="RBD_domain_sf"/>
</dbReference>
<dbReference type="AlphaFoldDB" id="A0A2C5XLP9"/>
<feature type="compositionally biased region" description="Polar residues" evidence="1">
    <location>
        <begin position="99"/>
        <end position="119"/>
    </location>
</feature>
<comment type="caution">
    <text evidence="2">The sequence shown here is derived from an EMBL/GenBank/DDBJ whole genome shotgun (WGS) entry which is preliminary data.</text>
</comment>
<feature type="region of interest" description="Disordered" evidence="1">
    <location>
        <begin position="427"/>
        <end position="515"/>
    </location>
</feature>
<feature type="compositionally biased region" description="Low complexity" evidence="1">
    <location>
        <begin position="367"/>
        <end position="380"/>
    </location>
</feature>
<evidence type="ECO:0000313" key="3">
    <source>
        <dbReference type="Proteomes" id="UP000226192"/>
    </source>
</evidence>
<sequence>MSATATAPLHAQGDSADFVRLHITPLDAELLSTYLSPTLLQLARNISFHVPETWPEKRFGFVELPQPEATKLRKKLHGSIFKGARVRIEVARSQTWQKRLNRSESSASCDYHANSNQPQPVKRQKKEAGVLEGVRLEGRKVVRGWTEPLDTKIRSKRSKDAARERVRGDKKRSLPASKYTDNEECLLRLKLPPCSSSTMSDSSVRSGYKKHTRSTITIHEFEHTTRYPSFLKVDPPLNYGQPAAEYIQGKGWVAPDGSVIEEARAYTKKKIEPQVTVESSAASSDAGLDNGTASSSKSVSAPQDQDFDHKINTANDASRAACACTYESKETGSTACHDEAHCRAASSHVKLDDPQRPQSSSLPSTNLSIAIPSLSSPSTTKPVHALEALYKRNKIDSAGQKNQIEPFHFFDSSNGGDDEMEYLGASYATPLTPRADRDRRSIRSSAPTPDTAKPSERRIFWSKTGFEGEEEDKEEEHDQGDDEGDDEDEDDEECNGEAPYTDMGCGHEYEAPTQLQIEDAASADFPSWFWQNRSHLNRSWMKRRKMAAKEERYKNNKTRAARAV</sequence>
<reference evidence="2 3" key="1">
    <citation type="submission" date="2017-06" db="EMBL/GenBank/DDBJ databases">
        <title>Ant-infecting Ophiocordyceps genomes reveal a high diversity of potential behavioral manipulation genes and a possible major role for enterotoxins.</title>
        <authorList>
            <person name="De Bekker C."/>
            <person name="Evans H.C."/>
            <person name="Brachmann A."/>
            <person name="Hughes D.P."/>
        </authorList>
    </citation>
    <scope>NUCLEOTIDE SEQUENCE [LARGE SCALE GENOMIC DNA]</scope>
    <source>
        <strain evidence="2 3">Map64</strain>
    </source>
</reference>
<feature type="compositionally biased region" description="Acidic residues" evidence="1">
    <location>
        <begin position="467"/>
        <end position="495"/>
    </location>
</feature>
<dbReference type="OrthoDB" id="3595585at2759"/>
<organism evidence="2 3">
    <name type="scientific">Ophiocordyceps australis</name>
    <dbReference type="NCBI Taxonomy" id="1399860"/>
    <lineage>
        <taxon>Eukaryota</taxon>
        <taxon>Fungi</taxon>
        <taxon>Dikarya</taxon>
        <taxon>Ascomycota</taxon>
        <taxon>Pezizomycotina</taxon>
        <taxon>Sordariomycetes</taxon>
        <taxon>Hypocreomycetidae</taxon>
        <taxon>Hypocreales</taxon>
        <taxon>Ophiocordycipitaceae</taxon>
        <taxon>Ophiocordyceps</taxon>
    </lineage>
</organism>
<evidence type="ECO:0008006" key="4">
    <source>
        <dbReference type="Google" id="ProtNLM"/>
    </source>
</evidence>
<name>A0A2C5XLP9_9HYPO</name>
<feature type="compositionally biased region" description="Polar residues" evidence="1">
    <location>
        <begin position="356"/>
        <end position="366"/>
    </location>
</feature>
<dbReference type="SUPFAM" id="SSF54928">
    <property type="entry name" value="RNA-binding domain, RBD"/>
    <property type="match status" value="1"/>
</dbReference>
<dbReference type="EMBL" id="NJET01000007">
    <property type="protein sequence ID" value="PHH66538.1"/>
    <property type="molecule type" value="Genomic_DNA"/>
</dbReference>
<dbReference type="STRING" id="1399860.A0A2C5XLP9"/>
<evidence type="ECO:0000313" key="2">
    <source>
        <dbReference type="EMBL" id="PHH66538.1"/>
    </source>
</evidence>